<evidence type="ECO:0000313" key="3">
    <source>
        <dbReference type="EMBL" id="RUR22476.1"/>
    </source>
</evidence>
<evidence type="ECO:0000259" key="1">
    <source>
        <dbReference type="PROSITE" id="PS51819"/>
    </source>
</evidence>
<reference evidence="3 5" key="2">
    <citation type="submission" date="2018-12" db="EMBL/GenBank/DDBJ databases">
        <title>Legionella sp,whole genome shotgun sequence.</title>
        <authorList>
            <person name="Wu H."/>
        </authorList>
    </citation>
    <scope>NUCLEOTIDE SEQUENCE [LARGE SCALE GENOMIC DNA]</scope>
    <source>
        <strain evidence="3">Km489</strain>
        <strain evidence="5">km489</strain>
    </source>
</reference>
<sequence length="178" mass="20539">MGRNKQSCLTLGNMDHYTLIVEDAKKVADFHVNYLGFKYKYEKLINTGTVVAPDYDMTNCILLLPHNKKIFCVVTQGMNEDTVFHKYLKKYGPGIHHIAFKVNDIQSEWDFCVNHKIETTSSEIILDPISGLKQFFITKNYAGYFIELIERTPNSATEEEDFTEQNMKRLADSIKKAI</sequence>
<organism evidence="2 4">
    <name type="scientific">Legionella qingyii</name>
    <dbReference type="NCBI Taxonomy" id="2184757"/>
    <lineage>
        <taxon>Bacteria</taxon>
        <taxon>Pseudomonadati</taxon>
        <taxon>Pseudomonadota</taxon>
        <taxon>Gammaproteobacteria</taxon>
        <taxon>Legionellales</taxon>
        <taxon>Legionellaceae</taxon>
        <taxon>Legionella</taxon>
    </lineage>
</organism>
<dbReference type="Proteomes" id="UP000247152">
    <property type="component" value="Unassembled WGS sequence"/>
</dbReference>
<dbReference type="InterPro" id="IPR037523">
    <property type="entry name" value="VOC_core"/>
</dbReference>
<proteinExistence type="predicted"/>
<dbReference type="EMBL" id="QHJG01000013">
    <property type="protein sequence ID" value="PWY55899.1"/>
    <property type="molecule type" value="Genomic_DNA"/>
</dbReference>
<name>A0A317U3G3_9GAMM</name>
<dbReference type="PROSITE" id="PS51819">
    <property type="entry name" value="VOC"/>
    <property type="match status" value="1"/>
</dbReference>
<evidence type="ECO:0000313" key="4">
    <source>
        <dbReference type="Proteomes" id="UP000247152"/>
    </source>
</evidence>
<dbReference type="InterPro" id="IPR029068">
    <property type="entry name" value="Glyas_Bleomycin-R_OHBP_Dase"/>
</dbReference>
<protein>
    <recommendedName>
        <fullName evidence="1">VOC domain-containing protein</fullName>
    </recommendedName>
</protein>
<evidence type="ECO:0000313" key="5">
    <source>
        <dbReference type="Proteomes" id="UP000287374"/>
    </source>
</evidence>
<dbReference type="RefSeq" id="WP_110142427.1">
    <property type="nucleotide sequence ID" value="NZ_QHJG01000013.1"/>
</dbReference>
<reference evidence="2 4" key="1">
    <citation type="submission" date="2018-05" db="EMBL/GenBank/DDBJ databases">
        <title>Legionella qingyii sp.nov., whole genome shotgun sequence.</title>
        <authorList>
            <person name="Wu H."/>
            <person name="Zhu Q."/>
            <person name="Hu C."/>
        </authorList>
    </citation>
    <scope>NUCLEOTIDE SEQUENCE [LARGE SCALE GENOMIC DNA]</scope>
    <source>
        <strain evidence="2 4">HEB18</strain>
    </source>
</reference>
<dbReference type="EMBL" id="RZGX01000011">
    <property type="protein sequence ID" value="RUR22476.1"/>
    <property type="molecule type" value="Genomic_DNA"/>
</dbReference>
<dbReference type="OrthoDB" id="9788468at2"/>
<dbReference type="AlphaFoldDB" id="A0A317U3G3"/>
<dbReference type="SUPFAM" id="SSF54593">
    <property type="entry name" value="Glyoxalase/Bleomycin resistance protein/Dihydroxybiphenyl dioxygenase"/>
    <property type="match status" value="1"/>
</dbReference>
<comment type="caution">
    <text evidence="2">The sequence shown here is derived from an EMBL/GenBank/DDBJ whole genome shotgun (WGS) entry which is preliminary data.</text>
</comment>
<accession>A0A317U3G3</accession>
<evidence type="ECO:0000313" key="2">
    <source>
        <dbReference type="EMBL" id="PWY55899.1"/>
    </source>
</evidence>
<feature type="domain" description="VOC" evidence="1">
    <location>
        <begin position="13"/>
        <end position="151"/>
    </location>
</feature>
<keyword evidence="5" id="KW-1185">Reference proteome</keyword>
<dbReference type="Gene3D" id="3.10.180.10">
    <property type="entry name" value="2,3-Dihydroxybiphenyl 1,2-Dioxygenase, domain 1"/>
    <property type="match status" value="1"/>
</dbReference>
<dbReference type="Proteomes" id="UP000287374">
    <property type="component" value="Unassembled WGS sequence"/>
</dbReference>
<dbReference type="Pfam" id="PF13669">
    <property type="entry name" value="Glyoxalase_4"/>
    <property type="match status" value="1"/>
</dbReference>
<gene>
    <name evidence="2" type="ORF">DGG96_09180</name>
    <name evidence="3" type="ORF">ELY20_09295</name>
</gene>